<proteinExistence type="inferred from homology"/>
<feature type="transmembrane region" description="Helical" evidence="6">
    <location>
        <begin position="189"/>
        <end position="209"/>
    </location>
</feature>
<evidence type="ECO:0000256" key="6">
    <source>
        <dbReference type="SAM" id="Phobius"/>
    </source>
</evidence>
<evidence type="ECO:0000256" key="3">
    <source>
        <dbReference type="ARBA" id="ARBA00022692"/>
    </source>
</evidence>
<name>A0A380TL02_9HYPH</name>
<geneLocation type="plasmid" evidence="7">
    <name>1</name>
</geneLocation>
<keyword evidence="5 6" id="KW-0472">Membrane</keyword>
<accession>A0A380TL02</accession>
<evidence type="ECO:0000256" key="4">
    <source>
        <dbReference type="ARBA" id="ARBA00022989"/>
    </source>
</evidence>
<dbReference type="GO" id="GO:0016020">
    <property type="term" value="C:membrane"/>
    <property type="evidence" value="ECO:0007669"/>
    <property type="project" value="UniProtKB-SubCell"/>
</dbReference>
<feature type="transmembrane region" description="Helical" evidence="6">
    <location>
        <begin position="52"/>
        <end position="69"/>
    </location>
</feature>
<evidence type="ECO:0000256" key="5">
    <source>
        <dbReference type="ARBA" id="ARBA00023136"/>
    </source>
</evidence>
<organism evidence="7">
    <name type="scientific">Ciceribacter selenitireducens ATCC BAA-1503</name>
    <dbReference type="NCBI Taxonomy" id="1336235"/>
    <lineage>
        <taxon>Bacteria</taxon>
        <taxon>Pseudomonadati</taxon>
        <taxon>Pseudomonadota</taxon>
        <taxon>Alphaproteobacteria</taxon>
        <taxon>Hyphomicrobiales</taxon>
        <taxon>Rhizobiaceae</taxon>
        <taxon>Ciceribacter</taxon>
    </lineage>
</organism>
<keyword evidence="4 6" id="KW-1133">Transmembrane helix</keyword>
<gene>
    <name evidence="7" type="ORF">RHIZ70P_131</name>
</gene>
<feature type="transmembrane region" description="Helical" evidence="6">
    <location>
        <begin position="157"/>
        <end position="183"/>
    </location>
</feature>
<dbReference type="AlphaFoldDB" id="A0A380TL02"/>
<evidence type="ECO:0000256" key="1">
    <source>
        <dbReference type="ARBA" id="ARBA00004141"/>
    </source>
</evidence>
<keyword evidence="7" id="KW-0614">Plasmid</keyword>
<dbReference type="Pfam" id="PF04610">
    <property type="entry name" value="TrbL"/>
    <property type="match status" value="1"/>
</dbReference>
<dbReference type="GO" id="GO:0030255">
    <property type="term" value="P:protein secretion by the type IV secretion system"/>
    <property type="evidence" value="ECO:0007669"/>
    <property type="project" value="InterPro"/>
</dbReference>
<dbReference type="EMBL" id="LS974446">
    <property type="protein sequence ID" value="SUS16636.1"/>
    <property type="molecule type" value="Genomic_DNA"/>
</dbReference>
<protein>
    <recommendedName>
        <fullName evidence="8">Type IV secretion system protein virB6</fullName>
    </recommendedName>
</protein>
<dbReference type="InterPro" id="IPR007688">
    <property type="entry name" value="Conjugal_tfr_TrbL/VirB6"/>
</dbReference>
<comment type="subcellular location">
    <subcellularLocation>
        <location evidence="1">Membrane</location>
        <topology evidence="1">Multi-pass membrane protein</topology>
    </subcellularLocation>
</comment>
<comment type="similarity">
    <text evidence="2">Belongs to the TrbL/VirB6 family.</text>
</comment>
<feature type="transmembrane region" description="Helical" evidence="6">
    <location>
        <begin position="263"/>
        <end position="280"/>
    </location>
</feature>
<reference evidence="7" key="1">
    <citation type="submission" date="2018-07" db="EMBL/GenBank/DDBJ databases">
        <authorList>
            <person name="Quirk P.G."/>
            <person name="Krulwich T.A."/>
        </authorList>
    </citation>
    <scope>NUCLEOTIDE SEQUENCE</scope>
    <source>
        <strain evidence="7">T2.30D-1.1_plasmid</strain>
        <plasmid evidence="7">1</plasmid>
    </source>
</reference>
<keyword evidence="3 6" id="KW-0812">Transmembrane</keyword>
<sequence length="364" mass="39055">MATHQKRWRRSTLSLQAESSDPMNFLGGLLEALEDAGRNFSQRAYEVVGDEIMPLLTIMLIAYVAYYGLQLVMGTARVSVGEIVGRVVRMMLIVAFIDQWGNFQLFFYDWLNNTPEDVGRALLTASSTGITEPTDGLSMIWETANEAAAAFAEQSGYFAILPGLVGFLIMLAVGLFIAVALAILVLAKVMMWVLLGTAPIFIACLLFDSTRQYGMAWFQQVLTYAIIPLFVYVVAAFLITTMDAELQKVAAAASANEIQLDDISAFVLICAAGAFVLFNIQTLAQGITGGVATGVGQIARSVGYATGVALPARALTATRSVAGRAGELGMAARARTHAGMRENIQNAGAAEAMQNRITNNSLPN</sequence>
<evidence type="ECO:0000313" key="7">
    <source>
        <dbReference type="EMBL" id="SUS16636.1"/>
    </source>
</evidence>
<evidence type="ECO:0000256" key="2">
    <source>
        <dbReference type="ARBA" id="ARBA00007802"/>
    </source>
</evidence>
<feature type="transmembrane region" description="Helical" evidence="6">
    <location>
        <begin position="221"/>
        <end position="239"/>
    </location>
</feature>
<evidence type="ECO:0008006" key="8">
    <source>
        <dbReference type="Google" id="ProtNLM"/>
    </source>
</evidence>